<dbReference type="CDD" id="cd11058">
    <property type="entry name" value="CYP60B-like"/>
    <property type="match status" value="1"/>
</dbReference>
<dbReference type="InterPro" id="IPR002401">
    <property type="entry name" value="Cyt_P450_E_grp-I"/>
</dbReference>
<name>A0A9W9J5A4_9EURO</name>
<comment type="cofactor">
    <cofactor evidence="1 8">
        <name>heme</name>
        <dbReference type="ChEBI" id="CHEBI:30413"/>
    </cofactor>
</comment>
<dbReference type="EMBL" id="JAPQKP010000005">
    <property type="protein sequence ID" value="KAJ5190082.1"/>
    <property type="molecule type" value="Genomic_DNA"/>
</dbReference>
<evidence type="ECO:0000256" key="6">
    <source>
        <dbReference type="ARBA" id="ARBA00023004"/>
    </source>
</evidence>
<keyword evidence="4 8" id="KW-0479">Metal-binding</keyword>
<dbReference type="PRINTS" id="PR00463">
    <property type="entry name" value="EP450I"/>
</dbReference>
<proteinExistence type="inferred from homology"/>
<evidence type="ECO:0000256" key="1">
    <source>
        <dbReference type="ARBA" id="ARBA00001971"/>
    </source>
</evidence>
<evidence type="ECO:0000313" key="10">
    <source>
        <dbReference type="EMBL" id="KAJ5190082.1"/>
    </source>
</evidence>
<feature type="binding site" description="axial binding residue" evidence="8">
    <location>
        <position position="308"/>
    </location>
    <ligand>
        <name>heme</name>
        <dbReference type="ChEBI" id="CHEBI:30413"/>
    </ligand>
    <ligandPart>
        <name>Fe</name>
        <dbReference type="ChEBI" id="CHEBI:18248"/>
    </ligandPart>
</feature>
<keyword evidence="5 9" id="KW-0560">Oxidoreductase</keyword>
<dbReference type="PROSITE" id="PS00086">
    <property type="entry name" value="CYTOCHROME_P450"/>
    <property type="match status" value="1"/>
</dbReference>
<reference evidence="10" key="1">
    <citation type="submission" date="2022-11" db="EMBL/GenBank/DDBJ databases">
        <authorList>
            <person name="Petersen C."/>
        </authorList>
    </citation>
    <scope>NUCLEOTIDE SEQUENCE</scope>
    <source>
        <strain evidence="10">IBT 16849</strain>
    </source>
</reference>
<keyword evidence="3 8" id="KW-0349">Heme</keyword>
<evidence type="ECO:0000256" key="8">
    <source>
        <dbReference type="PIRSR" id="PIRSR602401-1"/>
    </source>
</evidence>
<dbReference type="SUPFAM" id="SSF48264">
    <property type="entry name" value="Cytochrome P450"/>
    <property type="match status" value="1"/>
</dbReference>
<dbReference type="InterPro" id="IPR036396">
    <property type="entry name" value="Cyt_P450_sf"/>
</dbReference>
<dbReference type="GO" id="GO:0005506">
    <property type="term" value="F:iron ion binding"/>
    <property type="evidence" value="ECO:0007669"/>
    <property type="project" value="InterPro"/>
</dbReference>
<protein>
    <submittedName>
        <fullName evidence="10">Uncharacterized protein</fullName>
    </submittedName>
</protein>
<organism evidence="10 11">
    <name type="scientific">Penicillium cf. griseofulvum</name>
    <dbReference type="NCBI Taxonomy" id="2972120"/>
    <lineage>
        <taxon>Eukaryota</taxon>
        <taxon>Fungi</taxon>
        <taxon>Dikarya</taxon>
        <taxon>Ascomycota</taxon>
        <taxon>Pezizomycotina</taxon>
        <taxon>Eurotiomycetes</taxon>
        <taxon>Eurotiomycetidae</taxon>
        <taxon>Eurotiales</taxon>
        <taxon>Aspergillaceae</taxon>
        <taxon>Penicillium</taxon>
    </lineage>
</organism>
<dbReference type="PANTHER" id="PTHR24305:SF210">
    <property type="entry name" value="CYTOCHROME P450 MONOOXYGENASE ASQL-RELATED"/>
    <property type="match status" value="1"/>
</dbReference>
<dbReference type="GO" id="GO:0043386">
    <property type="term" value="P:mycotoxin biosynthetic process"/>
    <property type="evidence" value="ECO:0007669"/>
    <property type="project" value="UniProtKB-ARBA"/>
</dbReference>
<dbReference type="GO" id="GO:0016705">
    <property type="term" value="F:oxidoreductase activity, acting on paired donors, with incorporation or reduction of molecular oxygen"/>
    <property type="evidence" value="ECO:0007669"/>
    <property type="project" value="InterPro"/>
</dbReference>
<comment type="caution">
    <text evidence="10">The sequence shown here is derived from an EMBL/GenBank/DDBJ whole genome shotgun (WGS) entry which is preliminary data.</text>
</comment>
<dbReference type="GO" id="GO:0004497">
    <property type="term" value="F:monooxygenase activity"/>
    <property type="evidence" value="ECO:0007669"/>
    <property type="project" value="UniProtKB-KW"/>
</dbReference>
<dbReference type="PRINTS" id="PR00385">
    <property type="entry name" value="P450"/>
</dbReference>
<dbReference type="InterPro" id="IPR017972">
    <property type="entry name" value="Cyt_P450_CS"/>
</dbReference>
<reference evidence="10" key="2">
    <citation type="journal article" date="2023" name="IMA Fungus">
        <title>Comparative genomic study of the Penicillium genus elucidates a diverse pangenome and 15 lateral gene transfer events.</title>
        <authorList>
            <person name="Petersen C."/>
            <person name="Sorensen T."/>
            <person name="Nielsen M.R."/>
            <person name="Sondergaard T.E."/>
            <person name="Sorensen J.L."/>
            <person name="Fitzpatrick D.A."/>
            <person name="Frisvad J.C."/>
            <person name="Nielsen K.L."/>
        </authorList>
    </citation>
    <scope>NUCLEOTIDE SEQUENCE</scope>
    <source>
        <strain evidence="10">IBT 16849</strain>
    </source>
</reference>
<evidence type="ECO:0000256" key="9">
    <source>
        <dbReference type="RuleBase" id="RU000461"/>
    </source>
</evidence>
<gene>
    <name evidence="10" type="ORF">N7472_009096</name>
</gene>
<dbReference type="AlphaFoldDB" id="A0A9W9J5A4"/>
<dbReference type="GO" id="GO:0020037">
    <property type="term" value="F:heme binding"/>
    <property type="evidence" value="ECO:0007669"/>
    <property type="project" value="InterPro"/>
</dbReference>
<accession>A0A9W9J5A4</accession>
<keyword evidence="6 8" id="KW-0408">Iron</keyword>
<keyword evidence="11" id="KW-1185">Reference proteome</keyword>
<keyword evidence="7 9" id="KW-0503">Monooxygenase</keyword>
<evidence type="ECO:0000256" key="7">
    <source>
        <dbReference type="ARBA" id="ARBA00023033"/>
    </source>
</evidence>
<dbReference type="Gene3D" id="1.10.630.10">
    <property type="entry name" value="Cytochrome P450"/>
    <property type="match status" value="1"/>
</dbReference>
<dbReference type="Pfam" id="PF00067">
    <property type="entry name" value="p450"/>
    <property type="match status" value="1"/>
</dbReference>
<dbReference type="Proteomes" id="UP001150879">
    <property type="component" value="Unassembled WGS sequence"/>
</dbReference>
<evidence type="ECO:0000313" key="11">
    <source>
        <dbReference type="Proteomes" id="UP001150879"/>
    </source>
</evidence>
<evidence type="ECO:0000256" key="5">
    <source>
        <dbReference type="ARBA" id="ARBA00023002"/>
    </source>
</evidence>
<evidence type="ECO:0000256" key="2">
    <source>
        <dbReference type="ARBA" id="ARBA00010617"/>
    </source>
</evidence>
<evidence type="ECO:0000256" key="4">
    <source>
        <dbReference type="ARBA" id="ARBA00022723"/>
    </source>
</evidence>
<dbReference type="InterPro" id="IPR001128">
    <property type="entry name" value="Cyt_P450"/>
</dbReference>
<dbReference type="InterPro" id="IPR050121">
    <property type="entry name" value="Cytochrome_P450_monoxygenase"/>
</dbReference>
<sequence>MAHAFSDRALARQEPLISSYIDILMDRIREHQTMGNIDLVPWFTSAAMDIILDLSFGQSLKCLENTVEGELHPWVKLVSSHVKQGLYIQAWRRLPSFMSRNPLVGWVMGRIGRKWMKQFQVTMEMAQQRIRAGSGREDFVTHLLRENNEKTGMTIPELELASSIFMTAGSETNATLLCGCLYYAMHDRQVWTKLSTEIRTEFSQEAAMTNARLQALPYLNAVIEEALRIYSVVPSTFPRRTSPDGATIAGKFVPGDFAIGINGYAAAMSEINFVCPTEFHPERWLGDPRFERDDKKAHQPFSTGPRNCLGKNMAMAFARLAVARFMWNFDAQLAQESVSWAEKQDIYVMFVKQPLLCEIKEKGQG</sequence>
<comment type="similarity">
    <text evidence="2 9">Belongs to the cytochrome P450 family.</text>
</comment>
<evidence type="ECO:0000256" key="3">
    <source>
        <dbReference type="ARBA" id="ARBA00022617"/>
    </source>
</evidence>
<dbReference type="PANTHER" id="PTHR24305">
    <property type="entry name" value="CYTOCHROME P450"/>
    <property type="match status" value="1"/>
</dbReference>